<evidence type="ECO:0000259" key="4">
    <source>
        <dbReference type="PROSITE" id="PS50009"/>
    </source>
</evidence>
<dbReference type="GO" id="GO:0005085">
    <property type="term" value="F:guanyl-nucleotide exchange factor activity"/>
    <property type="evidence" value="ECO:0007669"/>
    <property type="project" value="UniProtKB-KW"/>
</dbReference>
<feature type="compositionally biased region" description="Basic and acidic residues" evidence="3">
    <location>
        <begin position="740"/>
        <end position="758"/>
    </location>
</feature>
<evidence type="ECO:0000259" key="5">
    <source>
        <dbReference type="PROSITE" id="PS50212"/>
    </source>
</evidence>
<dbReference type="SUPFAM" id="SSF48366">
    <property type="entry name" value="Ras GEF"/>
    <property type="match status" value="1"/>
</dbReference>
<proteinExistence type="predicted"/>
<dbReference type="Pfam" id="PF00617">
    <property type="entry name" value="RasGEF"/>
    <property type="match status" value="1"/>
</dbReference>
<dbReference type="InterPro" id="IPR036964">
    <property type="entry name" value="RASGEF_cat_dom_sf"/>
</dbReference>
<dbReference type="GO" id="GO:0007265">
    <property type="term" value="P:Ras protein signal transduction"/>
    <property type="evidence" value="ECO:0007669"/>
    <property type="project" value="TreeGrafter"/>
</dbReference>
<dbReference type="CDD" id="cd00155">
    <property type="entry name" value="RasGEF"/>
    <property type="match status" value="1"/>
</dbReference>
<feature type="region of interest" description="Disordered" evidence="3">
    <location>
        <begin position="696"/>
        <end position="805"/>
    </location>
</feature>
<dbReference type="GO" id="GO:0005886">
    <property type="term" value="C:plasma membrane"/>
    <property type="evidence" value="ECO:0007669"/>
    <property type="project" value="TreeGrafter"/>
</dbReference>
<dbReference type="SMART" id="SM00147">
    <property type="entry name" value="RasGEF"/>
    <property type="match status" value="1"/>
</dbReference>
<evidence type="ECO:0000256" key="1">
    <source>
        <dbReference type="ARBA" id="ARBA00022658"/>
    </source>
</evidence>
<dbReference type="InterPro" id="IPR001895">
    <property type="entry name" value="RASGEF_cat_dom"/>
</dbReference>
<sequence length="960" mass="110288">MLQDGWQMARGVAGFGWNVFRYLFAESRQEEAMIGEELYGGIEKIRHFLKRILDELMLLLGGEPGCKELAGLCLEMLMKIQPHFVVSEVNHLEDSYKMVHSLVNNTFVYLVDLRDLTSLLLSYLYSMSVNGPLSQASPLKLFSVVDSISTNLVEIVHEIASARQATSYLDVQREMDFDAFRCNLQNQVDKLKTEIRMADKLFPPFSLGTPPQIFKSIIEDTGDFTITRVIIANYSSFTTFEELMASFIVGLTPPEGASMDEQDYSELKERIRKHLKYWCYFHYDDFTLQPHYLHLLEVDCLPKIGEQDPKKFINRLHKRNKSVDSAMLPDFTLQTLLDISPVISATPQQIATQISIISATLFLKISPTEFLGQSWTKLSHRHKSPNIIQFLKRTDYLSFWVATTILISGGIEKRCEAIKWFIKIAECLHGLMDFNSLMAIIVGLNNSSISRLKKSWKLVPEEELMTFHNLTKLMSPELSFKAYRACLCSVTIPCVPFLAVYLSDLTFIHEGNPDQINGQINIAKIEMIYDIINKLQQHQLLLKVGKKVEPFATYLAVLPRLNDRVLYKLSLLLEPREVPPLTPSSKTKVSLFSGMDKVNLKASKDKIFQYKTTVLKNMKSPRGESKERNREVPELDWKSDDEQDTKDPASPEIWERQSKKAFVALTSRPPKHHGAKGKKLYMDSFEGEREMAKSLSEIPLLEDRPNSPRKSFPDFPMADPVAPSKSHKKKPYESPSDTEIETKKTRTRRNSPERKELEETNPLTVESPRKPKKKIRSFKLDSPKPAKSQLEPEPKKSYRRVSNVGPLPVSKQSDWTRDNSFELLRSDDALFWCFSQFLCEKKSNLVKSDRRTSSKLPPVGTEALECYLIMRDFEELDPTNTKEINTMAIDLYEQWIDGAEPICDDDYYLKLSCSIYELATKGDLPNTFYSDFCKILGEELKKVFLEFQKDLNRLETVKEK</sequence>
<feature type="domain" description="N-terminal Ras-GEF" evidence="5">
    <location>
        <begin position="201"/>
        <end position="324"/>
    </location>
</feature>
<dbReference type="Gene3D" id="1.20.870.10">
    <property type="entry name" value="Son of sevenless (SoS) protein Chain: S domain 1"/>
    <property type="match status" value="1"/>
</dbReference>
<dbReference type="InterPro" id="IPR008937">
    <property type="entry name" value="Ras-like_GEF"/>
</dbReference>
<feature type="region of interest" description="Disordered" evidence="3">
    <location>
        <begin position="619"/>
        <end position="656"/>
    </location>
</feature>
<dbReference type="EMBL" id="GIBP01000330">
    <property type="protein sequence ID" value="NDV29299.1"/>
    <property type="molecule type" value="Transcribed_RNA"/>
</dbReference>
<dbReference type="PROSITE" id="PS50009">
    <property type="entry name" value="RASGEF_CAT"/>
    <property type="match status" value="1"/>
</dbReference>
<evidence type="ECO:0000256" key="3">
    <source>
        <dbReference type="SAM" id="MobiDB-lite"/>
    </source>
</evidence>
<feature type="domain" description="Ras-GEF" evidence="4">
    <location>
        <begin position="346"/>
        <end position="576"/>
    </location>
</feature>
<dbReference type="PANTHER" id="PTHR23113">
    <property type="entry name" value="GUANINE NUCLEOTIDE EXCHANGE FACTOR"/>
    <property type="match status" value="1"/>
</dbReference>
<evidence type="ECO:0000313" key="6">
    <source>
        <dbReference type="EMBL" id="NDV29299.1"/>
    </source>
</evidence>
<dbReference type="PROSITE" id="PS50212">
    <property type="entry name" value="RASGEF_NTER"/>
    <property type="match status" value="1"/>
</dbReference>
<dbReference type="Gene3D" id="1.10.840.10">
    <property type="entry name" value="Ras guanine-nucleotide exchange factors catalytic domain"/>
    <property type="match status" value="1"/>
</dbReference>
<name>A0A6B2KX39_9EUKA</name>
<dbReference type="InterPro" id="IPR000651">
    <property type="entry name" value="Ras-like_Gua-exchang_fac_N"/>
</dbReference>
<feature type="compositionally biased region" description="Basic and acidic residues" evidence="3">
    <location>
        <begin position="778"/>
        <end position="796"/>
    </location>
</feature>
<keyword evidence="1 2" id="KW-0344">Guanine-nucleotide releasing factor</keyword>
<dbReference type="PANTHER" id="PTHR23113:SF370">
    <property type="entry name" value="RAS GUANINE NUCLEOTIDE EXCHANGE FACTOR P"/>
    <property type="match status" value="1"/>
</dbReference>
<reference evidence="6" key="1">
    <citation type="journal article" date="2020" name="J. Eukaryot. Microbiol.">
        <title>De novo Sequencing, Assembly and Annotation of the Transcriptome for the Free-Living Testate Amoeba Arcella intermedia.</title>
        <authorList>
            <person name="Ribeiro G.M."/>
            <person name="Porfirio-Sousa A.L."/>
            <person name="Maurer-Alcala X.X."/>
            <person name="Katz L.A."/>
            <person name="Lahr D.J.G."/>
        </authorList>
    </citation>
    <scope>NUCLEOTIDE SEQUENCE</scope>
</reference>
<organism evidence="6">
    <name type="scientific">Arcella intermedia</name>
    <dbReference type="NCBI Taxonomy" id="1963864"/>
    <lineage>
        <taxon>Eukaryota</taxon>
        <taxon>Amoebozoa</taxon>
        <taxon>Tubulinea</taxon>
        <taxon>Elardia</taxon>
        <taxon>Arcellinida</taxon>
        <taxon>Sphaerothecina</taxon>
        <taxon>Arcellidae</taxon>
        <taxon>Arcella</taxon>
    </lineage>
</organism>
<evidence type="ECO:0008006" key="7">
    <source>
        <dbReference type="Google" id="ProtNLM"/>
    </source>
</evidence>
<dbReference type="AlphaFoldDB" id="A0A6B2KX39"/>
<accession>A0A6B2KX39</accession>
<protein>
    <recommendedName>
        <fullName evidence="7">Ras-GEF domain-containing protein</fullName>
    </recommendedName>
</protein>
<feature type="compositionally biased region" description="Basic and acidic residues" evidence="3">
    <location>
        <begin position="621"/>
        <end position="656"/>
    </location>
</feature>
<evidence type="ECO:0000256" key="2">
    <source>
        <dbReference type="PROSITE-ProRule" id="PRU00168"/>
    </source>
</evidence>
<dbReference type="InterPro" id="IPR023578">
    <property type="entry name" value="Ras_GEF_dom_sf"/>
</dbReference>